<evidence type="ECO:0000259" key="1">
    <source>
        <dbReference type="Pfam" id="PF13649"/>
    </source>
</evidence>
<evidence type="ECO:0000313" key="2">
    <source>
        <dbReference type="EMBL" id="RUQ68819.1"/>
    </source>
</evidence>
<dbReference type="RefSeq" id="WP_126999876.1">
    <property type="nucleotide sequence ID" value="NZ_JBNPXW010000012.1"/>
</dbReference>
<dbReference type="AlphaFoldDB" id="A0A3S0XA26"/>
<dbReference type="SUPFAM" id="SSF53335">
    <property type="entry name" value="S-adenosyl-L-methionine-dependent methyltransferases"/>
    <property type="match status" value="1"/>
</dbReference>
<name>A0A3S0XA26_9PROT</name>
<dbReference type="InterPro" id="IPR041698">
    <property type="entry name" value="Methyltransf_25"/>
</dbReference>
<dbReference type="Pfam" id="PF13649">
    <property type="entry name" value="Methyltransf_25"/>
    <property type="match status" value="1"/>
</dbReference>
<dbReference type="OrthoDB" id="21342at2"/>
<sequence>MDSIDNKANYRSRALVAGYDAERRIDKDDYVNDREVGYFTAQIRCLVGPAGSIVDMGAGTGKLSLAFARLGYAVTAFDQSEAMLERLDAKARAEGLSIACRLGDIVADAPNHPVEPTHDAAVSSRVLMHVADPDAMIGHMAALSRKGIVLDAPRRASPNRLLVALRARTGGEVYRCFDDRALTGSVARQGLRVIDATPIFTLPIGLHLALGNKPLSTALEHGLAFGRCFASTLFLAAERQT</sequence>
<keyword evidence="2" id="KW-0489">Methyltransferase</keyword>
<dbReference type="Gene3D" id="3.40.50.150">
    <property type="entry name" value="Vaccinia Virus protein VP39"/>
    <property type="match status" value="1"/>
</dbReference>
<dbReference type="Proteomes" id="UP000280346">
    <property type="component" value="Unassembled WGS sequence"/>
</dbReference>
<keyword evidence="3" id="KW-1185">Reference proteome</keyword>
<dbReference type="EMBL" id="RZIJ01000013">
    <property type="protein sequence ID" value="RUQ68819.1"/>
    <property type="molecule type" value="Genomic_DNA"/>
</dbReference>
<keyword evidence="2" id="KW-0808">Transferase</keyword>
<dbReference type="GO" id="GO:0032259">
    <property type="term" value="P:methylation"/>
    <property type="evidence" value="ECO:0007669"/>
    <property type="project" value="UniProtKB-KW"/>
</dbReference>
<dbReference type="CDD" id="cd02440">
    <property type="entry name" value="AdoMet_MTases"/>
    <property type="match status" value="1"/>
</dbReference>
<gene>
    <name evidence="2" type="ORF">EJ913_16685</name>
</gene>
<comment type="caution">
    <text evidence="2">The sequence shown here is derived from an EMBL/GenBank/DDBJ whole genome shotgun (WGS) entry which is preliminary data.</text>
</comment>
<dbReference type="GO" id="GO:0008168">
    <property type="term" value="F:methyltransferase activity"/>
    <property type="evidence" value="ECO:0007669"/>
    <property type="project" value="UniProtKB-KW"/>
</dbReference>
<dbReference type="InterPro" id="IPR029063">
    <property type="entry name" value="SAM-dependent_MTases_sf"/>
</dbReference>
<accession>A0A3S0XA26</accession>
<reference evidence="2 3" key="1">
    <citation type="submission" date="2018-12" db="EMBL/GenBank/DDBJ databases">
        <authorList>
            <person name="Yang Y."/>
        </authorList>
    </citation>
    <scope>NUCLEOTIDE SEQUENCE [LARGE SCALE GENOMIC DNA]</scope>
    <source>
        <strain evidence="2 3">GSF71</strain>
    </source>
</reference>
<organism evidence="2 3">
    <name type="scientific">Azospirillum doebereinerae</name>
    <dbReference type="NCBI Taxonomy" id="92933"/>
    <lineage>
        <taxon>Bacteria</taxon>
        <taxon>Pseudomonadati</taxon>
        <taxon>Pseudomonadota</taxon>
        <taxon>Alphaproteobacteria</taxon>
        <taxon>Rhodospirillales</taxon>
        <taxon>Azospirillaceae</taxon>
        <taxon>Azospirillum</taxon>
    </lineage>
</organism>
<proteinExistence type="predicted"/>
<feature type="domain" description="Methyltransferase" evidence="1">
    <location>
        <begin position="53"/>
        <end position="146"/>
    </location>
</feature>
<protein>
    <submittedName>
        <fullName evidence="2">Class I SAM-dependent methyltransferase</fullName>
    </submittedName>
</protein>
<evidence type="ECO:0000313" key="3">
    <source>
        <dbReference type="Proteomes" id="UP000280346"/>
    </source>
</evidence>